<evidence type="ECO:0000259" key="2">
    <source>
        <dbReference type="SMART" id="SM00363"/>
    </source>
</evidence>
<dbReference type="InterPro" id="IPR036986">
    <property type="entry name" value="S4_RNA-bd_sf"/>
</dbReference>
<dbReference type="SMART" id="SM00363">
    <property type="entry name" value="S4"/>
    <property type="match status" value="1"/>
</dbReference>
<evidence type="ECO:0000313" key="3">
    <source>
        <dbReference type="EMBL" id="ATY32906.1"/>
    </source>
</evidence>
<dbReference type="Pfam" id="PF01479">
    <property type="entry name" value="S4"/>
    <property type="match status" value="1"/>
</dbReference>
<dbReference type="Proteomes" id="UP000229081">
    <property type="component" value="Chromosome"/>
</dbReference>
<dbReference type="RefSeq" id="WP_100282712.1">
    <property type="nucleotide sequence ID" value="NZ_CP024923.1"/>
</dbReference>
<dbReference type="OrthoDB" id="9797176at2"/>
<keyword evidence="1" id="KW-0694">RNA-binding</keyword>
<reference evidence="3 4" key="1">
    <citation type="submission" date="2017-11" db="EMBL/GenBank/DDBJ databases">
        <title>Complete genome sequence of Sphingomonas sp. Strain Cra20, a psychrotolerant potential plant growth promoting rhizobacteria.</title>
        <authorList>
            <person name="Luo Y."/>
        </authorList>
    </citation>
    <scope>NUCLEOTIDE SEQUENCE [LARGE SCALE GENOMIC DNA]</scope>
    <source>
        <strain evidence="3 4">Cra20</strain>
    </source>
</reference>
<dbReference type="KEGG" id="sphc:CVN68_13795"/>
<feature type="domain" description="RNA-binding S4" evidence="2">
    <location>
        <begin position="7"/>
        <end position="71"/>
    </location>
</feature>
<dbReference type="EMBL" id="CP024923">
    <property type="protein sequence ID" value="ATY32906.1"/>
    <property type="molecule type" value="Genomic_DNA"/>
</dbReference>
<evidence type="ECO:0000256" key="1">
    <source>
        <dbReference type="PROSITE-ProRule" id="PRU00182"/>
    </source>
</evidence>
<dbReference type="AlphaFoldDB" id="A0A2K8MK31"/>
<organism evidence="3 4">
    <name type="scientific">Sphingomonas psychrotolerans</name>
    <dbReference type="NCBI Taxonomy" id="1327635"/>
    <lineage>
        <taxon>Bacteria</taxon>
        <taxon>Pseudomonadati</taxon>
        <taxon>Pseudomonadota</taxon>
        <taxon>Alphaproteobacteria</taxon>
        <taxon>Sphingomonadales</taxon>
        <taxon>Sphingomonadaceae</taxon>
        <taxon>Sphingomonas</taxon>
    </lineage>
</organism>
<dbReference type="GO" id="GO:0003723">
    <property type="term" value="F:RNA binding"/>
    <property type="evidence" value="ECO:0007669"/>
    <property type="project" value="UniProtKB-KW"/>
</dbReference>
<protein>
    <submittedName>
        <fullName evidence="3">RNA-binding protein</fullName>
    </submittedName>
</protein>
<dbReference type="InterPro" id="IPR002942">
    <property type="entry name" value="S4_RNA-bd"/>
</dbReference>
<keyword evidence="4" id="KW-1185">Reference proteome</keyword>
<dbReference type="PROSITE" id="PS50889">
    <property type="entry name" value="S4"/>
    <property type="match status" value="1"/>
</dbReference>
<gene>
    <name evidence="3" type="ORF">CVN68_13795</name>
</gene>
<dbReference type="CDD" id="cd00165">
    <property type="entry name" value="S4"/>
    <property type="match status" value="1"/>
</dbReference>
<accession>A0A2K8MK31</accession>
<name>A0A2K8MK31_9SPHN</name>
<dbReference type="Gene3D" id="3.10.290.10">
    <property type="entry name" value="RNA-binding S4 domain"/>
    <property type="match status" value="1"/>
</dbReference>
<evidence type="ECO:0000313" key="4">
    <source>
        <dbReference type="Proteomes" id="UP000229081"/>
    </source>
</evidence>
<dbReference type="SUPFAM" id="SSF55174">
    <property type="entry name" value="Alpha-L RNA-binding motif"/>
    <property type="match status" value="1"/>
</dbReference>
<proteinExistence type="predicted"/>
<sequence length="102" mass="11119">MADGETLRLDRFLWFARLAKSRSAAQAIAEKGTLRLDGRRIERSAAAVRVGTIIVFPLYGKVLALRVEALPKRRGPPAEAAQLYTRLETASPRNVDAAESGA</sequence>